<dbReference type="PROSITE" id="PS00216">
    <property type="entry name" value="SUGAR_TRANSPORT_1"/>
    <property type="match status" value="1"/>
</dbReference>
<dbReference type="GO" id="GO:0005886">
    <property type="term" value="C:plasma membrane"/>
    <property type="evidence" value="ECO:0007669"/>
    <property type="project" value="TreeGrafter"/>
</dbReference>
<dbReference type="PROSITE" id="PS50850">
    <property type="entry name" value="MFS"/>
    <property type="match status" value="1"/>
</dbReference>
<dbReference type="GO" id="GO:0042908">
    <property type="term" value="P:xenobiotic transport"/>
    <property type="evidence" value="ECO:0007669"/>
    <property type="project" value="UniProtKB-ARBA"/>
</dbReference>
<keyword evidence="4 6" id="KW-0472">Membrane</keyword>
<feature type="region of interest" description="Disordered" evidence="5">
    <location>
        <begin position="149"/>
        <end position="169"/>
    </location>
</feature>
<evidence type="ECO:0000256" key="2">
    <source>
        <dbReference type="ARBA" id="ARBA00022692"/>
    </source>
</evidence>
<evidence type="ECO:0000256" key="3">
    <source>
        <dbReference type="ARBA" id="ARBA00022989"/>
    </source>
</evidence>
<feature type="region of interest" description="Disordered" evidence="5">
    <location>
        <begin position="724"/>
        <end position="754"/>
    </location>
</feature>
<comment type="caution">
    <text evidence="8">The sequence shown here is derived from an EMBL/GenBank/DDBJ whole genome shotgun (WGS) entry which is preliminary data.</text>
</comment>
<feature type="transmembrane region" description="Helical" evidence="6">
    <location>
        <begin position="295"/>
        <end position="313"/>
    </location>
</feature>
<keyword evidence="9" id="KW-1185">Reference proteome</keyword>
<feature type="transmembrane region" description="Helical" evidence="6">
    <location>
        <begin position="521"/>
        <end position="543"/>
    </location>
</feature>
<gene>
    <name evidence="8" type="ORF">KQ657_004503</name>
</gene>
<feature type="region of interest" description="Disordered" evidence="5">
    <location>
        <begin position="14"/>
        <end position="50"/>
    </location>
</feature>
<feature type="transmembrane region" description="Helical" evidence="6">
    <location>
        <begin position="385"/>
        <end position="410"/>
    </location>
</feature>
<feature type="transmembrane region" description="Helical" evidence="6">
    <location>
        <begin position="325"/>
        <end position="344"/>
    </location>
</feature>
<dbReference type="GO" id="GO:0140115">
    <property type="term" value="P:export across plasma membrane"/>
    <property type="evidence" value="ECO:0007669"/>
    <property type="project" value="UniProtKB-ARBA"/>
</dbReference>
<keyword evidence="2 6" id="KW-0812">Transmembrane</keyword>
<dbReference type="RefSeq" id="XP_043050369.1">
    <property type="nucleotide sequence ID" value="XM_043195172.1"/>
</dbReference>
<dbReference type="GO" id="GO:0015606">
    <property type="term" value="F:spermidine transmembrane transporter activity"/>
    <property type="evidence" value="ECO:0007669"/>
    <property type="project" value="TreeGrafter"/>
</dbReference>
<reference evidence="8" key="1">
    <citation type="submission" date="2021-03" db="EMBL/GenBank/DDBJ databases">
        <authorList>
            <person name="Palmer J.M."/>
        </authorList>
    </citation>
    <scope>NUCLEOTIDE SEQUENCE</scope>
    <source>
        <strain evidence="8">ARV_011</strain>
    </source>
</reference>
<dbReference type="GeneID" id="66117877"/>
<dbReference type="PANTHER" id="PTHR23502:SF38">
    <property type="entry name" value="POLYAMINE TRANSPORTER 4"/>
    <property type="match status" value="1"/>
</dbReference>
<feature type="transmembrane region" description="Helical" evidence="6">
    <location>
        <begin position="602"/>
        <end position="628"/>
    </location>
</feature>
<dbReference type="OrthoDB" id="3936150at2759"/>
<dbReference type="Pfam" id="PF07690">
    <property type="entry name" value="MFS_1"/>
    <property type="match status" value="1"/>
</dbReference>
<dbReference type="Gene3D" id="1.20.1250.20">
    <property type="entry name" value="MFS general substrate transporter like domains"/>
    <property type="match status" value="1"/>
</dbReference>
<evidence type="ECO:0000256" key="6">
    <source>
        <dbReference type="SAM" id="Phobius"/>
    </source>
</evidence>
<evidence type="ECO:0000313" key="8">
    <source>
        <dbReference type="EMBL" id="KAG7194822.1"/>
    </source>
</evidence>
<feature type="compositionally biased region" description="Polar residues" evidence="5">
    <location>
        <begin position="30"/>
        <end position="39"/>
    </location>
</feature>
<evidence type="ECO:0000256" key="1">
    <source>
        <dbReference type="ARBA" id="ARBA00004141"/>
    </source>
</evidence>
<dbReference type="SUPFAM" id="SSF103473">
    <property type="entry name" value="MFS general substrate transporter"/>
    <property type="match status" value="1"/>
</dbReference>
<feature type="transmembrane region" description="Helical" evidence="6">
    <location>
        <begin position="576"/>
        <end position="595"/>
    </location>
</feature>
<dbReference type="InterPro" id="IPR020846">
    <property type="entry name" value="MFS_dom"/>
</dbReference>
<feature type="domain" description="Major facilitator superfamily (MFS) profile" evidence="7">
    <location>
        <begin position="260"/>
        <end position="696"/>
    </location>
</feature>
<feature type="compositionally biased region" description="Basic and acidic residues" evidence="5">
    <location>
        <begin position="14"/>
        <end position="29"/>
    </location>
</feature>
<sequence>MVFGITNEEKAQLRDAADRLYGREEDERASTTTGSTSAYETAEEGQSGDFRDSVYSYSALENELRTEHPIVAPNVTGTPVVSHAHVHDDEEEGDQSTIKASDDDGTHTPIVPSSDSINHPEPQITNDKNVASNHGDVLDTASASVITEESGHNPTAYAPASDSDSEVNRGSLRRISTTDEALEHLEELDENELNKVYSIQRIKTGGEDPIEGGDPLDIVRTLTRKHPGDEEGIEVKDLDWDLPDDPLNPHNWPKYKKWYVTLTLALACLTASLGSSLFVSGTFEMMQRFGASQTLMISGLTFYMLGLALGPVIASPLSEMIGRKWIYVFSFCCAILMAMGVGLAKNTVTLLVLRFFVGYFISPCLAIAGGSMSDMWNNSPPDMSLAVALFCLTPFLGPVIGPIIGGFAAVNKGWEWSAAWIFMIFTGFNIPLLIIAPETYKVALLKKRHMKRGTKIISHLDKDVLRKMIAFSLIRPLEMLVVEPIVAFLSLYIAFVFAVLFGFFEAFPIIFVGVYHIEQELLGLTFISIGLGLIIAIIMYTIYDWFVVYPKNPDGTRGKRDEEGNFVWDKPESKLIYAKVGGLLIVPSLFWLGWAAKKDVHWIVPVLAGLPFGFGLIWIFFGCVLYFSMSFPPVYVALALAANNMLRYIMASVFPLFTVQMYEKLHIGWASTLFGFIALLLVPIPFIFSKWGPQLRATSKYGFASYFKKIAAEKAAAAAAAASKQEQKPATGAERSQDASVNSDGTVNLVQEKV</sequence>
<keyword evidence="3 6" id="KW-1133">Transmembrane helix</keyword>
<dbReference type="AlphaFoldDB" id="A0A9P8AK63"/>
<accession>A0A9P8AK63</accession>
<dbReference type="GO" id="GO:0000297">
    <property type="term" value="F:spermine transmembrane transporter activity"/>
    <property type="evidence" value="ECO:0007669"/>
    <property type="project" value="TreeGrafter"/>
</dbReference>
<dbReference type="Proteomes" id="UP000790833">
    <property type="component" value="Unassembled WGS sequence"/>
</dbReference>
<feature type="transmembrane region" description="Helical" evidence="6">
    <location>
        <begin position="417"/>
        <end position="436"/>
    </location>
</feature>
<dbReference type="PANTHER" id="PTHR23502">
    <property type="entry name" value="MAJOR FACILITATOR SUPERFAMILY"/>
    <property type="match status" value="1"/>
</dbReference>
<dbReference type="InterPro" id="IPR036259">
    <property type="entry name" value="MFS_trans_sf"/>
</dbReference>
<dbReference type="CDD" id="cd17323">
    <property type="entry name" value="MFS_Tpo1_MDR_like"/>
    <property type="match status" value="1"/>
</dbReference>
<name>A0A9P8AK63_9ASCO</name>
<dbReference type="InterPro" id="IPR005829">
    <property type="entry name" value="Sugar_transporter_CS"/>
</dbReference>
<protein>
    <recommendedName>
        <fullName evidence="7">Major facilitator superfamily (MFS) profile domain-containing protein</fullName>
    </recommendedName>
</protein>
<feature type="region of interest" description="Disordered" evidence="5">
    <location>
        <begin position="85"/>
        <end position="134"/>
    </location>
</feature>
<feature type="compositionally biased region" description="Polar residues" evidence="5">
    <location>
        <begin position="111"/>
        <end position="132"/>
    </location>
</feature>
<feature type="transmembrane region" description="Helical" evidence="6">
    <location>
        <begin position="669"/>
        <end position="688"/>
    </location>
</feature>
<feature type="transmembrane region" description="Helical" evidence="6">
    <location>
        <begin position="351"/>
        <end position="373"/>
    </location>
</feature>
<feature type="transmembrane region" description="Helical" evidence="6">
    <location>
        <begin position="258"/>
        <end position="283"/>
    </location>
</feature>
<dbReference type="InterPro" id="IPR011701">
    <property type="entry name" value="MFS"/>
</dbReference>
<feature type="compositionally biased region" description="Polar residues" evidence="5">
    <location>
        <begin position="738"/>
        <end position="754"/>
    </location>
</feature>
<comment type="subcellular location">
    <subcellularLocation>
        <location evidence="1">Membrane</location>
        <topology evidence="1">Multi-pass membrane protein</topology>
    </subcellularLocation>
</comment>
<feature type="transmembrane region" description="Helical" evidence="6">
    <location>
        <begin position="485"/>
        <end position="514"/>
    </location>
</feature>
<evidence type="ECO:0000256" key="5">
    <source>
        <dbReference type="SAM" id="MobiDB-lite"/>
    </source>
</evidence>
<evidence type="ECO:0000259" key="7">
    <source>
        <dbReference type="PROSITE" id="PS50850"/>
    </source>
</evidence>
<dbReference type="EMBL" id="JAHMUF010000006">
    <property type="protein sequence ID" value="KAG7194822.1"/>
    <property type="molecule type" value="Genomic_DNA"/>
</dbReference>
<feature type="transmembrane region" description="Helical" evidence="6">
    <location>
        <begin position="634"/>
        <end position="657"/>
    </location>
</feature>
<evidence type="ECO:0000313" key="9">
    <source>
        <dbReference type="Proteomes" id="UP000790833"/>
    </source>
</evidence>
<organism evidence="8 9">
    <name type="scientific">Scheffersomyces spartinae</name>
    <dbReference type="NCBI Taxonomy" id="45513"/>
    <lineage>
        <taxon>Eukaryota</taxon>
        <taxon>Fungi</taxon>
        <taxon>Dikarya</taxon>
        <taxon>Ascomycota</taxon>
        <taxon>Saccharomycotina</taxon>
        <taxon>Pichiomycetes</taxon>
        <taxon>Debaryomycetaceae</taxon>
        <taxon>Scheffersomyces</taxon>
    </lineage>
</organism>
<evidence type="ECO:0000256" key="4">
    <source>
        <dbReference type="ARBA" id="ARBA00023136"/>
    </source>
</evidence>
<proteinExistence type="predicted"/>